<protein>
    <submittedName>
        <fullName evidence="4">NADH:flavin oxidoreductase</fullName>
    </submittedName>
</protein>
<dbReference type="Pfam" id="PF00724">
    <property type="entry name" value="Oxidored_FMN"/>
    <property type="match status" value="1"/>
</dbReference>
<reference evidence="4 5" key="1">
    <citation type="submission" date="2016-11" db="EMBL/GenBank/DDBJ databases">
        <authorList>
            <person name="Jaros S."/>
            <person name="Januszkiewicz K."/>
            <person name="Wedrychowicz H."/>
        </authorList>
    </citation>
    <scope>NUCLEOTIDE SEQUENCE [LARGE SCALE GENOMIC DNA]</scope>
    <source>
        <strain evidence="4 5">NF2</strain>
    </source>
</reference>
<dbReference type="InterPro" id="IPR013785">
    <property type="entry name" value="Aldolase_TIM"/>
</dbReference>
<keyword evidence="2" id="KW-0560">Oxidoreductase</keyword>
<dbReference type="GO" id="GO:0016491">
    <property type="term" value="F:oxidoreductase activity"/>
    <property type="evidence" value="ECO:0007669"/>
    <property type="project" value="UniProtKB-KW"/>
</dbReference>
<dbReference type="Proteomes" id="UP000197781">
    <property type="component" value="Chromosome"/>
</dbReference>
<sequence>MSLPVLSAFTLNRLELPNRVVLSPMTRISASPDGRPTEEMARYYARFATGDFGLIITESVYIDETYSMGALNQPGLANDAHVASWKIVTDAVHKHGGKVIAQLAHAGALSQGNAHTADVTVAPSAFTPPGERSPLYGKGGAYPKAKALSISDIKEIVGSFASAAVRAKHAGFDGVEIHSANGFLPDQFLTEYTNRRTDEYGGSLENRLRFLLELIGAARAAVGPDFVIGVRISQAKINNFEYKWPGGELDAKAIFGGIAKAGADYIHTYEYNSLAPAFDESGPTLAELAKTYGSVPVIVNGGLTTAEEAQKALTKGGYLIALAKIALSNHNWPKKVKRGEPVTPFTDEVLAPTLVIKESELLSRDEL</sequence>
<dbReference type="GO" id="GO:0010181">
    <property type="term" value="F:FMN binding"/>
    <property type="evidence" value="ECO:0007669"/>
    <property type="project" value="InterPro"/>
</dbReference>
<dbReference type="PANTHER" id="PTHR43656">
    <property type="entry name" value="BINDING OXIDOREDUCTASE, PUTATIVE (AFU_ORTHOLOGUE AFUA_2G08260)-RELATED"/>
    <property type="match status" value="1"/>
</dbReference>
<proteinExistence type="predicted"/>
<dbReference type="EMBL" id="CP018145">
    <property type="protein sequence ID" value="ASJ53677.1"/>
    <property type="molecule type" value="Genomic_DNA"/>
</dbReference>
<dbReference type="CDD" id="cd02803">
    <property type="entry name" value="OYE_like_FMN_family"/>
    <property type="match status" value="1"/>
</dbReference>
<dbReference type="InterPro" id="IPR001155">
    <property type="entry name" value="OxRdtase_FMN_N"/>
</dbReference>
<evidence type="ECO:0000256" key="2">
    <source>
        <dbReference type="ARBA" id="ARBA00023002"/>
    </source>
</evidence>
<accession>A0A220MF40</accession>
<dbReference type="InterPro" id="IPR051799">
    <property type="entry name" value="NADH_flavin_oxidoreductase"/>
</dbReference>
<gene>
    <name evidence="4" type="ORF">BP422_08975</name>
</gene>
<dbReference type="KEGG" id="bfm:BP422_08975"/>
<dbReference type="SUPFAM" id="SSF51395">
    <property type="entry name" value="FMN-linked oxidoreductases"/>
    <property type="match status" value="1"/>
</dbReference>
<feature type="domain" description="NADH:flavin oxidoreductase/NADH oxidase N-terminal" evidence="3">
    <location>
        <begin position="9"/>
        <end position="340"/>
    </location>
</feature>
<dbReference type="AlphaFoldDB" id="A0A220MF40"/>
<name>A0A220MF40_9BACL</name>
<keyword evidence="1" id="KW-0285">Flavoprotein</keyword>
<evidence type="ECO:0000256" key="1">
    <source>
        <dbReference type="ARBA" id="ARBA00022630"/>
    </source>
</evidence>
<dbReference type="RefSeq" id="WP_088907473.1">
    <property type="nucleotide sequence ID" value="NZ_CP018145.1"/>
</dbReference>
<dbReference type="PANTHER" id="PTHR43656:SF2">
    <property type="entry name" value="BINDING OXIDOREDUCTASE, PUTATIVE (AFU_ORTHOLOGUE AFUA_2G08260)-RELATED"/>
    <property type="match status" value="1"/>
</dbReference>
<evidence type="ECO:0000313" key="4">
    <source>
        <dbReference type="EMBL" id="ASJ53677.1"/>
    </source>
</evidence>
<evidence type="ECO:0000259" key="3">
    <source>
        <dbReference type="Pfam" id="PF00724"/>
    </source>
</evidence>
<dbReference type="Gene3D" id="3.20.20.70">
    <property type="entry name" value="Aldolase class I"/>
    <property type="match status" value="1"/>
</dbReference>
<organism evidence="4 5">
    <name type="scientific">Brevibacillus formosus</name>
    <dbReference type="NCBI Taxonomy" id="54913"/>
    <lineage>
        <taxon>Bacteria</taxon>
        <taxon>Bacillati</taxon>
        <taxon>Bacillota</taxon>
        <taxon>Bacilli</taxon>
        <taxon>Bacillales</taxon>
        <taxon>Paenibacillaceae</taxon>
        <taxon>Brevibacillus</taxon>
    </lineage>
</organism>
<evidence type="ECO:0000313" key="5">
    <source>
        <dbReference type="Proteomes" id="UP000197781"/>
    </source>
</evidence>